<evidence type="ECO:0000256" key="1">
    <source>
        <dbReference type="SAM" id="Phobius"/>
    </source>
</evidence>
<evidence type="ECO:0008006" key="4">
    <source>
        <dbReference type="Google" id="ProtNLM"/>
    </source>
</evidence>
<dbReference type="Proteomes" id="UP001430954">
    <property type="component" value="Unassembled WGS sequence"/>
</dbReference>
<evidence type="ECO:0000313" key="2">
    <source>
        <dbReference type="EMBL" id="MBZ4039417.1"/>
    </source>
</evidence>
<comment type="caution">
    <text evidence="2">The sequence shown here is derived from an EMBL/GenBank/DDBJ whole genome shotgun (WGS) entry which is preliminary data.</text>
</comment>
<gene>
    <name evidence="2" type="ORF">K6753_07705</name>
</gene>
<accession>A0ABS7T6B6</accession>
<dbReference type="EMBL" id="JAINZW010000003">
    <property type="protein sequence ID" value="MBZ4039417.1"/>
    <property type="molecule type" value="Genomic_DNA"/>
</dbReference>
<dbReference type="Pfam" id="PF14023">
    <property type="entry name" value="Bestrophin-like"/>
    <property type="match status" value="1"/>
</dbReference>
<feature type="transmembrane region" description="Helical" evidence="1">
    <location>
        <begin position="6"/>
        <end position="29"/>
    </location>
</feature>
<feature type="transmembrane region" description="Helical" evidence="1">
    <location>
        <begin position="187"/>
        <end position="206"/>
    </location>
</feature>
<evidence type="ECO:0000313" key="3">
    <source>
        <dbReference type="Proteomes" id="UP001430954"/>
    </source>
</evidence>
<keyword evidence="3" id="KW-1185">Reference proteome</keyword>
<proteinExistence type="predicted"/>
<feature type="transmembrane region" description="Helical" evidence="1">
    <location>
        <begin position="50"/>
        <end position="68"/>
    </location>
</feature>
<organism evidence="2 3">
    <name type="scientific">Novilysobacter selenitireducens</name>
    <dbReference type="NCBI Taxonomy" id="2872639"/>
    <lineage>
        <taxon>Bacteria</taxon>
        <taxon>Pseudomonadati</taxon>
        <taxon>Pseudomonadota</taxon>
        <taxon>Gammaproteobacteria</taxon>
        <taxon>Lysobacterales</taxon>
        <taxon>Lysobacteraceae</taxon>
        <taxon>Novilysobacter</taxon>
    </lineage>
</organism>
<keyword evidence="1" id="KW-0812">Transmembrane</keyword>
<keyword evidence="1" id="KW-0472">Membrane</keyword>
<dbReference type="InterPro" id="IPR025333">
    <property type="entry name" value="DUF4239"/>
</dbReference>
<dbReference type="RefSeq" id="WP_223675877.1">
    <property type="nucleotide sequence ID" value="NZ_JAINZW010000003.1"/>
</dbReference>
<reference evidence="2 3" key="1">
    <citation type="submission" date="2021-09" db="EMBL/GenBank/DDBJ databases">
        <title>Lysobacter sp. 13A isolated from the river sediment.</title>
        <authorList>
            <person name="Liu H."/>
            <person name="Li S."/>
            <person name="Mao S."/>
        </authorList>
    </citation>
    <scope>NUCLEOTIDE SEQUENCE [LARGE SCALE GENOMIC DNA]</scope>
    <source>
        <strain evidence="2 3">13A</strain>
    </source>
</reference>
<feature type="transmembrane region" description="Helical" evidence="1">
    <location>
        <begin position="218"/>
        <end position="236"/>
    </location>
</feature>
<sequence>MGLDSIPLWIFFVGTIVIVMTFIEVGYALGKAAHRKSSEEKETPVSGVSGAVLGLAAFLMAFTFALVAERYDARKGLVREDANAIRTAYLRSAFLPEPERSNSRRLLGSYLDSRLAFARMDSRQLQDVGPLLAGTDRMQRQLWDAAVANAGRDMNSDVAALYIESLNDMFAVHTSRLAIGVRTRIPIGIWVVLYSLTILGMISMGYHAGIAGSKRSKATWIVAIAFGMVIVLIASLDRPGGFIKVTQQPLVDLQAFMAAERGRGAPPP</sequence>
<protein>
    <recommendedName>
        <fullName evidence="4">DUF4239 domain-containing protein</fullName>
    </recommendedName>
</protein>
<keyword evidence="1" id="KW-1133">Transmembrane helix</keyword>
<name>A0ABS7T6B6_9GAMM</name>